<evidence type="ECO:0000313" key="2">
    <source>
        <dbReference type="EMBL" id="KAF9441195.1"/>
    </source>
</evidence>
<dbReference type="EMBL" id="MU152018">
    <property type="protein sequence ID" value="KAF9441195.1"/>
    <property type="molecule type" value="Genomic_DNA"/>
</dbReference>
<reference evidence="2" key="1">
    <citation type="submission" date="2020-11" db="EMBL/GenBank/DDBJ databases">
        <authorList>
            <consortium name="DOE Joint Genome Institute"/>
            <person name="Ahrendt S."/>
            <person name="Riley R."/>
            <person name="Andreopoulos W."/>
            <person name="Labutti K."/>
            <person name="Pangilinan J."/>
            <person name="Ruiz-Duenas F.J."/>
            <person name="Barrasa J.M."/>
            <person name="Sanchez-Garcia M."/>
            <person name="Camarero S."/>
            <person name="Miyauchi S."/>
            <person name="Serrano A."/>
            <person name="Linde D."/>
            <person name="Babiker R."/>
            <person name="Drula E."/>
            <person name="Ayuso-Fernandez I."/>
            <person name="Pacheco R."/>
            <person name="Padilla G."/>
            <person name="Ferreira P."/>
            <person name="Barriuso J."/>
            <person name="Kellner H."/>
            <person name="Castanera R."/>
            <person name="Alfaro M."/>
            <person name="Ramirez L."/>
            <person name="Pisabarro A.G."/>
            <person name="Kuo A."/>
            <person name="Tritt A."/>
            <person name="Lipzen A."/>
            <person name="He G."/>
            <person name="Yan M."/>
            <person name="Ng V."/>
            <person name="Cullen D."/>
            <person name="Martin F."/>
            <person name="Rosso M.-N."/>
            <person name="Henrissat B."/>
            <person name="Hibbett D."/>
            <person name="Martinez A.T."/>
            <person name="Grigoriev I.V."/>
        </authorList>
    </citation>
    <scope>NUCLEOTIDE SEQUENCE</scope>
    <source>
        <strain evidence="2">MF-IS2</strain>
    </source>
</reference>
<evidence type="ECO:0008006" key="4">
    <source>
        <dbReference type="Google" id="ProtNLM"/>
    </source>
</evidence>
<accession>A0A9P5WZI1</accession>
<feature type="chain" id="PRO_5040293485" description="Secreted protein" evidence="1">
    <location>
        <begin position="27"/>
        <end position="95"/>
    </location>
</feature>
<protein>
    <recommendedName>
        <fullName evidence="4">Secreted protein</fullName>
    </recommendedName>
</protein>
<evidence type="ECO:0000313" key="3">
    <source>
        <dbReference type="Proteomes" id="UP000807342"/>
    </source>
</evidence>
<keyword evidence="3" id="KW-1185">Reference proteome</keyword>
<name>A0A9P5WZI1_9AGAR</name>
<comment type="caution">
    <text evidence="2">The sequence shown here is derived from an EMBL/GenBank/DDBJ whole genome shotgun (WGS) entry which is preliminary data.</text>
</comment>
<dbReference type="Proteomes" id="UP000807342">
    <property type="component" value="Unassembled WGS sequence"/>
</dbReference>
<gene>
    <name evidence="2" type="ORF">P691DRAFT_595036</name>
</gene>
<feature type="signal peptide" evidence="1">
    <location>
        <begin position="1"/>
        <end position="26"/>
    </location>
</feature>
<sequence>MCRRLVFPFPLCFTWTLLFYIHIVCSEHPYLSVHLFVVPVNSLDSCSIKFGTYLVLSLQSIHPHLSLIVLKPRQLQSLPLSSQVGSSVSKTVTEY</sequence>
<organism evidence="2 3">
    <name type="scientific">Macrolepiota fuliginosa MF-IS2</name>
    <dbReference type="NCBI Taxonomy" id="1400762"/>
    <lineage>
        <taxon>Eukaryota</taxon>
        <taxon>Fungi</taxon>
        <taxon>Dikarya</taxon>
        <taxon>Basidiomycota</taxon>
        <taxon>Agaricomycotina</taxon>
        <taxon>Agaricomycetes</taxon>
        <taxon>Agaricomycetidae</taxon>
        <taxon>Agaricales</taxon>
        <taxon>Agaricineae</taxon>
        <taxon>Agaricaceae</taxon>
        <taxon>Macrolepiota</taxon>
    </lineage>
</organism>
<proteinExistence type="predicted"/>
<dbReference type="AlphaFoldDB" id="A0A9P5WZI1"/>
<evidence type="ECO:0000256" key="1">
    <source>
        <dbReference type="SAM" id="SignalP"/>
    </source>
</evidence>
<keyword evidence="1" id="KW-0732">Signal</keyword>